<dbReference type="AlphaFoldDB" id="A0A8B9ZDX2"/>
<feature type="region of interest" description="Disordered" evidence="1">
    <location>
        <begin position="449"/>
        <end position="470"/>
    </location>
</feature>
<proteinExistence type="predicted"/>
<sequence>MALPGAPSPGPAAAPPALPPPPPPPTVLMSVRVALEQPPRRPPPPAALLRLQLSLQPQPPPARRRFRLGLRTAEEAGGASIAEYDLKDISYTVRSPTCHELVVVGALDEPMVFNFEEEREAQKWWTIVSSSLREVQKASDSSSLAPQASSLPAAAGGSSAEGDPEEALFSELSRKEDLALQLAQAIEDGDEEAAGAVRRGPGSPAGHPQHPAEGLQLPPRRHQHERGRGGRDVVCQHRPQGPAPHYNRDAQAAGVPGLRLPPPGAALDHRAVPVRGRADGFVLRHPQGRGHGLPLPAVGQEGRADAAALRGGPGTAPAQLHRRARRRRRGRGAAPVQHPAQRVHQERSGCCARPFGWWAGGAARILPKSCPDPAQILPKPSLILNPILNPPCLHVACGLLVPGQCGREGLGRCCHLCTCGPKWGIWCSPGPGSSLGPCRAGAEGLSGPFGAEQSRALGADPSASGAHRVSVLPAPSSSGGLCPSPCRGRNAPVSPSLLQRGGATPAGRWTSVRSASTWTPCRSETSSATPRRPLPPPCPRRCRWVALRPPSPLPPARCSGGWPPSSLVPLSFPTRFPQLLTCPVFSAGGLVVPQVHLHQQAHAAGLRDVQHRPPGGLRGALQLQARRNGALEDPAGAGGDPAVPTGTGAHGPAWGAAALPLCLCRAGFVPGRAGRRLVGERILRRAGSGHKTTGSSKKGLLQPLNHPLVGQAMPAAVRRARCRAVL</sequence>
<protein>
    <recommendedName>
        <fullName evidence="2">Sharpin PH domain-containing protein</fullName>
    </recommendedName>
</protein>
<feature type="compositionally biased region" description="Basic residues" evidence="1">
    <location>
        <begin position="320"/>
        <end position="331"/>
    </location>
</feature>
<dbReference type="Pfam" id="PF16764">
    <property type="entry name" value="Sharpin_PH"/>
    <property type="match status" value="1"/>
</dbReference>
<feature type="region of interest" description="Disordered" evidence="1">
    <location>
        <begin position="307"/>
        <end position="343"/>
    </location>
</feature>
<dbReference type="Gene3D" id="2.30.29.30">
    <property type="entry name" value="Pleckstrin-homology domain (PH domain)/Phosphotyrosine-binding domain (PTB)"/>
    <property type="match status" value="1"/>
</dbReference>
<reference evidence="3" key="2">
    <citation type="submission" date="2025-08" db="UniProtKB">
        <authorList>
            <consortium name="Ensembl"/>
        </authorList>
    </citation>
    <scope>IDENTIFICATION</scope>
</reference>
<evidence type="ECO:0000256" key="1">
    <source>
        <dbReference type="SAM" id="MobiDB-lite"/>
    </source>
</evidence>
<dbReference type="InterPro" id="IPR031912">
    <property type="entry name" value="Sharpin_PH"/>
</dbReference>
<feature type="compositionally biased region" description="Low complexity" evidence="1">
    <location>
        <begin position="139"/>
        <end position="161"/>
    </location>
</feature>
<feature type="region of interest" description="Disordered" evidence="1">
    <location>
        <begin position="1"/>
        <end position="26"/>
    </location>
</feature>
<feature type="region of interest" description="Disordered" evidence="1">
    <location>
        <begin position="191"/>
        <end position="228"/>
    </location>
</feature>
<dbReference type="InterPro" id="IPR011993">
    <property type="entry name" value="PH-like_dom_sf"/>
</dbReference>
<feature type="region of interest" description="Disordered" evidence="1">
    <location>
        <begin position="139"/>
        <end position="169"/>
    </location>
</feature>
<organism evidence="3 4">
    <name type="scientific">Anas platyrhynchos</name>
    <name type="common">Mallard</name>
    <name type="synonym">Anas boschas</name>
    <dbReference type="NCBI Taxonomy" id="8839"/>
    <lineage>
        <taxon>Eukaryota</taxon>
        <taxon>Metazoa</taxon>
        <taxon>Chordata</taxon>
        <taxon>Craniata</taxon>
        <taxon>Vertebrata</taxon>
        <taxon>Euteleostomi</taxon>
        <taxon>Archelosauria</taxon>
        <taxon>Archosauria</taxon>
        <taxon>Dinosauria</taxon>
        <taxon>Saurischia</taxon>
        <taxon>Theropoda</taxon>
        <taxon>Coelurosauria</taxon>
        <taxon>Aves</taxon>
        <taxon>Neognathae</taxon>
        <taxon>Galloanserae</taxon>
        <taxon>Anseriformes</taxon>
        <taxon>Anatidae</taxon>
        <taxon>Anatinae</taxon>
        <taxon>Anas</taxon>
    </lineage>
</organism>
<reference evidence="3" key="1">
    <citation type="submission" date="2019-08" db="EMBL/GenBank/DDBJ databases">
        <title>Three high-quality genomes provides insights into domestication of ducks.</title>
        <authorList>
            <person name="Hou Z.C."/>
            <person name="Zhu F."/>
            <person name="Yin Z.T."/>
            <person name="Zhang F."/>
        </authorList>
    </citation>
    <scope>NUCLEOTIDE SEQUENCE [LARGE SCALE GENOMIC DNA]</scope>
</reference>
<evidence type="ECO:0000313" key="3">
    <source>
        <dbReference type="Ensembl" id="ENSAPLP00020011664.1"/>
    </source>
</evidence>
<evidence type="ECO:0000313" key="4">
    <source>
        <dbReference type="Proteomes" id="UP000694400"/>
    </source>
</evidence>
<reference evidence="3" key="3">
    <citation type="submission" date="2025-09" db="UniProtKB">
        <authorList>
            <consortium name="Ensembl"/>
        </authorList>
    </citation>
    <scope>IDENTIFICATION</scope>
</reference>
<feature type="domain" description="Sharpin PH" evidence="2">
    <location>
        <begin position="24"/>
        <end position="138"/>
    </location>
</feature>
<name>A0A8B9ZDX2_ANAPL</name>
<dbReference type="Ensembl" id="ENSAPLT00020012556.1">
    <property type="protein sequence ID" value="ENSAPLP00020011664.1"/>
    <property type="gene ID" value="ENSAPLG00020008590.1"/>
</dbReference>
<evidence type="ECO:0000259" key="2">
    <source>
        <dbReference type="Pfam" id="PF16764"/>
    </source>
</evidence>
<accession>A0A8B9ZDX2</accession>
<dbReference type="Proteomes" id="UP000694400">
    <property type="component" value="Chromosome 2"/>
</dbReference>